<feature type="domain" description="ABC transmembrane type-1" evidence="9">
    <location>
        <begin position="348"/>
        <end position="548"/>
    </location>
</feature>
<dbReference type="SUPFAM" id="SSF161098">
    <property type="entry name" value="MetI-like"/>
    <property type="match status" value="2"/>
</dbReference>
<dbReference type="PANTHER" id="PTHR43357:SF4">
    <property type="entry name" value="INNER MEMBRANE ABC TRANSPORTER PERMEASE PROTEIN YDCV"/>
    <property type="match status" value="1"/>
</dbReference>
<evidence type="ECO:0000256" key="5">
    <source>
        <dbReference type="ARBA" id="ARBA00022692"/>
    </source>
</evidence>
<feature type="transmembrane region" description="Helical" evidence="8">
    <location>
        <begin position="59"/>
        <end position="81"/>
    </location>
</feature>
<dbReference type="PROSITE" id="PS50928">
    <property type="entry name" value="ABC_TM1"/>
    <property type="match status" value="2"/>
</dbReference>
<feature type="transmembrane region" description="Helical" evidence="8">
    <location>
        <begin position="352"/>
        <end position="373"/>
    </location>
</feature>
<dbReference type="GO" id="GO:0055085">
    <property type="term" value="P:transmembrane transport"/>
    <property type="evidence" value="ECO:0007669"/>
    <property type="project" value="InterPro"/>
</dbReference>
<reference evidence="10 11" key="1">
    <citation type="journal article" date="2009" name="Stand. Genomic Sci.">
        <title>Complete genome sequence of Brachybacterium faecium type strain (Schefferle 6-10).</title>
        <authorList>
            <person name="Lapidus A."/>
            <person name="Pukall R."/>
            <person name="Labuttii K."/>
            <person name="Copeland A."/>
            <person name="Del Rio T.G."/>
            <person name="Nolan M."/>
            <person name="Chen F."/>
            <person name="Lucas S."/>
            <person name="Tice H."/>
            <person name="Cheng J.F."/>
            <person name="Bruce D."/>
            <person name="Goodwin L."/>
            <person name="Pitluck S."/>
            <person name="Rohde M."/>
            <person name="Goker M."/>
            <person name="Pati A."/>
            <person name="Ivanova N."/>
            <person name="Mavrommatis K."/>
            <person name="Chen A."/>
            <person name="Palaniappan K."/>
            <person name="D'haeseleer P."/>
            <person name="Chain P."/>
            <person name="Bristow J."/>
            <person name="Eisen J.A."/>
            <person name="Markowitz V."/>
            <person name="Hugenholtz P."/>
            <person name="Kyrpides N.C."/>
            <person name="Klenk H.P."/>
        </authorList>
    </citation>
    <scope>NUCLEOTIDE SEQUENCE [LARGE SCALE GENOMIC DNA]</scope>
    <source>
        <strain evidence="11">ATCC 43885 / DSM 4810 / JCM 11609 / LMG 19847 / NBRC 14762 / NCIMB 9860 / 6-10</strain>
    </source>
</reference>
<evidence type="ECO:0000256" key="4">
    <source>
        <dbReference type="ARBA" id="ARBA00022519"/>
    </source>
</evidence>
<dbReference type="HOGENOM" id="CLU_021838_4_0_11"/>
<dbReference type="Gene3D" id="1.10.3720.10">
    <property type="entry name" value="MetI-like"/>
    <property type="match status" value="2"/>
</dbReference>
<keyword evidence="4" id="KW-0997">Cell inner membrane</keyword>
<feature type="transmembrane region" description="Helical" evidence="8">
    <location>
        <begin position="239"/>
        <end position="258"/>
    </location>
</feature>
<sequence>MALITLLATAWFAAAFLVLPNIELLTQVFVSDGQASTRAWGRLFGSERAMHSLRNSVVLALTLSVTVNVIGVFIVLATRYFRLWGRRILWLGYATSLIYGGIVMVAGYNFVYGENGILTRLLTTVFPFIPEDWFIGYPAVVFVMTIASTGNHLLFLNAAMARVDHQTVESAQQMGASQWTILRRVVLPTLLPTIFAVTILVFLAGLGALAVPDVIGGRGFQTISPMMLTFANSPESRDLAAALALILALFTITTLLIMNRLERGGTYFSVAKVASVLEPQKIENRFANVVVHGIAYLLLLIYAVPPLLIVIFSFTDARSINSGTLRADSFTLENYRQVLVDPMARWPFMVSIGYSALAAGIVIVGLLFVVRVITRYERSRMSAIVEYALHIPWVMPGTMMALGLLLLYSSPQWIVGQEVLSGTIVILLIAYVVGKIPFTLRLLKAGFAGINKNVEEAAALLGASQFYILRRVILPLVLPTAAAVTALNFNSMLDDYDTAVFLAHPFYQPLGIFIRNATRGETNADATALVFVYSVLLMIIATTTLWLIYGGGAGKILRLLAPRRKLRDLAPTEPADQA</sequence>
<dbReference type="GO" id="GO:0005886">
    <property type="term" value="C:plasma membrane"/>
    <property type="evidence" value="ECO:0007669"/>
    <property type="project" value="UniProtKB-SubCell"/>
</dbReference>
<protein>
    <submittedName>
        <fullName evidence="10">ABC-type Fe3+ transport system, permease component</fullName>
    </submittedName>
</protein>
<dbReference type="eggNOG" id="COG1178">
    <property type="taxonomic scope" value="Bacteria"/>
</dbReference>
<evidence type="ECO:0000313" key="11">
    <source>
        <dbReference type="Proteomes" id="UP000001919"/>
    </source>
</evidence>
<evidence type="ECO:0000256" key="3">
    <source>
        <dbReference type="ARBA" id="ARBA00022475"/>
    </source>
</evidence>
<dbReference type="PATRIC" id="fig|446465.5.peg.2764"/>
<feature type="transmembrane region" description="Helical" evidence="8">
    <location>
        <begin position="185"/>
        <end position="211"/>
    </location>
</feature>
<dbReference type="InterPro" id="IPR035906">
    <property type="entry name" value="MetI-like_sf"/>
</dbReference>
<evidence type="ECO:0000256" key="2">
    <source>
        <dbReference type="ARBA" id="ARBA00022448"/>
    </source>
</evidence>
<evidence type="ECO:0000256" key="7">
    <source>
        <dbReference type="ARBA" id="ARBA00023136"/>
    </source>
</evidence>
<organism evidence="10 11">
    <name type="scientific">Brachybacterium faecium (strain ATCC 43885 / DSM 4810 / JCM 11609 / LMG 19847 / NBRC 14762 / NCIMB 9860 / 6-10)</name>
    <dbReference type="NCBI Taxonomy" id="446465"/>
    <lineage>
        <taxon>Bacteria</taxon>
        <taxon>Bacillati</taxon>
        <taxon>Actinomycetota</taxon>
        <taxon>Actinomycetes</taxon>
        <taxon>Micrococcales</taxon>
        <taxon>Dermabacteraceae</taxon>
        <taxon>Brachybacterium</taxon>
    </lineage>
</organism>
<evidence type="ECO:0000313" key="10">
    <source>
        <dbReference type="EMBL" id="ACU86569.1"/>
    </source>
</evidence>
<accession>C7MHQ2</accession>
<dbReference type="STRING" id="446465.Bfae_28030"/>
<feature type="transmembrane region" description="Helical" evidence="8">
    <location>
        <begin position="414"/>
        <end position="434"/>
    </location>
</feature>
<dbReference type="Proteomes" id="UP000001919">
    <property type="component" value="Chromosome"/>
</dbReference>
<keyword evidence="3" id="KW-1003">Cell membrane</keyword>
<feature type="transmembrane region" description="Helical" evidence="8">
    <location>
        <begin position="472"/>
        <end position="489"/>
    </location>
</feature>
<dbReference type="EMBL" id="CP001643">
    <property type="protein sequence ID" value="ACU86569.1"/>
    <property type="molecule type" value="Genomic_DNA"/>
</dbReference>
<keyword evidence="5 8" id="KW-0812">Transmembrane</keyword>
<dbReference type="CDD" id="cd06261">
    <property type="entry name" value="TM_PBP2"/>
    <property type="match status" value="2"/>
</dbReference>
<feature type="transmembrane region" description="Helical" evidence="8">
    <location>
        <begin position="289"/>
        <end position="314"/>
    </location>
</feature>
<keyword evidence="2 8" id="KW-0813">Transport</keyword>
<dbReference type="InterPro" id="IPR000515">
    <property type="entry name" value="MetI-like"/>
</dbReference>
<comment type="similarity">
    <text evidence="8">Belongs to the binding-protein-dependent transport system permease family.</text>
</comment>
<evidence type="ECO:0000256" key="1">
    <source>
        <dbReference type="ARBA" id="ARBA00004429"/>
    </source>
</evidence>
<dbReference type="KEGG" id="bfa:Bfae_28030"/>
<evidence type="ECO:0000256" key="6">
    <source>
        <dbReference type="ARBA" id="ARBA00022989"/>
    </source>
</evidence>
<keyword evidence="11" id="KW-1185">Reference proteome</keyword>
<feature type="transmembrane region" description="Helical" evidence="8">
    <location>
        <begin position="133"/>
        <end position="156"/>
    </location>
</feature>
<comment type="subcellular location">
    <subcellularLocation>
        <location evidence="1">Cell inner membrane</location>
        <topology evidence="1">Multi-pass membrane protein</topology>
    </subcellularLocation>
    <subcellularLocation>
        <location evidence="8">Cell membrane</location>
        <topology evidence="8">Multi-pass membrane protein</topology>
    </subcellularLocation>
</comment>
<evidence type="ECO:0000259" key="9">
    <source>
        <dbReference type="PROSITE" id="PS50928"/>
    </source>
</evidence>
<keyword evidence="6 8" id="KW-1133">Transmembrane helix</keyword>
<feature type="transmembrane region" description="Helical" evidence="8">
    <location>
        <begin position="88"/>
        <end position="113"/>
    </location>
</feature>
<name>C7MHQ2_BRAFD</name>
<evidence type="ECO:0000256" key="8">
    <source>
        <dbReference type="RuleBase" id="RU363032"/>
    </source>
</evidence>
<dbReference type="OrthoDB" id="9808619at2"/>
<proteinExistence type="inferred from homology"/>
<gene>
    <name evidence="10" type="ordered locus">Bfae_28030</name>
</gene>
<feature type="transmembrane region" description="Helical" evidence="8">
    <location>
        <begin position="528"/>
        <end position="549"/>
    </location>
</feature>
<feature type="transmembrane region" description="Helical" evidence="8">
    <location>
        <begin position="385"/>
        <end position="408"/>
    </location>
</feature>
<feature type="domain" description="ABC transmembrane type-1" evidence="9">
    <location>
        <begin position="53"/>
        <end position="258"/>
    </location>
</feature>
<keyword evidence="7 8" id="KW-0472">Membrane</keyword>
<dbReference type="PANTHER" id="PTHR43357">
    <property type="entry name" value="INNER MEMBRANE ABC TRANSPORTER PERMEASE PROTEIN YDCV"/>
    <property type="match status" value="1"/>
</dbReference>
<dbReference type="Pfam" id="PF00528">
    <property type="entry name" value="BPD_transp_1"/>
    <property type="match status" value="2"/>
</dbReference>
<dbReference type="AlphaFoldDB" id="C7MHQ2"/>